<evidence type="ECO:0000259" key="2">
    <source>
        <dbReference type="Pfam" id="PF01881"/>
    </source>
</evidence>
<evidence type="ECO:0000256" key="1">
    <source>
        <dbReference type="ARBA" id="ARBA00023118"/>
    </source>
</evidence>
<protein>
    <submittedName>
        <fullName evidence="3">CRISPR-associated endoribonuclease Cas6</fullName>
        <ecNumber evidence="3">3.1.-.-</ecNumber>
    </submittedName>
</protein>
<gene>
    <name evidence="3" type="ORF">J2Z20_002432</name>
</gene>
<keyword evidence="3" id="KW-0378">Hydrolase</keyword>
<name>A0ABS4H5K4_9BACL</name>
<dbReference type="GO" id="GO:0016787">
    <property type="term" value="F:hydrolase activity"/>
    <property type="evidence" value="ECO:0007669"/>
    <property type="project" value="UniProtKB-KW"/>
</dbReference>
<proteinExistence type="predicted"/>
<keyword evidence="4" id="KW-1185">Reference proteome</keyword>
<sequence length="248" mass="29049">MRLSVSYRVNRLPLGYRMVVLSLIKEALRRSNEQYYKQLYEVNRHSMKPFSTATYLRDFTYLEDEIHLKELTITIGSHDMEFMLNLFNGLQQLHTYTTAGETWKRVSMKMLKEATITSNTVYFSTLSPILIESQEGKPVHPEDASYEKEFNYYASLRIRELTGRDPFQTIQVKPISYQKTVVKEQNSVFLQQTASQKNSYLYFTAYRGTFKLIGHPEDLQILYYSGIGKRVSQGYGLLEYEREEGTLT</sequence>
<dbReference type="InterPro" id="IPR010156">
    <property type="entry name" value="CRISPR-assoc_prot_Cas6"/>
</dbReference>
<organism evidence="3 4">
    <name type="scientific">Paenibacillus sediminis</name>
    <dbReference type="NCBI Taxonomy" id="664909"/>
    <lineage>
        <taxon>Bacteria</taxon>
        <taxon>Bacillati</taxon>
        <taxon>Bacillota</taxon>
        <taxon>Bacilli</taxon>
        <taxon>Bacillales</taxon>
        <taxon>Paenibacillaceae</taxon>
        <taxon>Paenibacillus</taxon>
    </lineage>
</organism>
<evidence type="ECO:0000313" key="3">
    <source>
        <dbReference type="EMBL" id="MBP1937537.1"/>
    </source>
</evidence>
<dbReference type="Pfam" id="PF01881">
    <property type="entry name" value="Cas_Cas6_C"/>
    <property type="match status" value="1"/>
</dbReference>
<comment type="caution">
    <text evidence="3">The sequence shown here is derived from an EMBL/GenBank/DDBJ whole genome shotgun (WGS) entry which is preliminary data.</text>
</comment>
<dbReference type="Gene3D" id="3.30.70.1890">
    <property type="match status" value="1"/>
</dbReference>
<dbReference type="RefSeq" id="WP_209850268.1">
    <property type="nucleotide sequence ID" value="NZ_CBCRVE010000005.1"/>
</dbReference>
<dbReference type="InterPro" id="IPR045747">
    <property type="entry name" value="CRISPR-assoc_prot_Cas6_N_sf"/>
</dbReference>
<reference evidence="3 4" key="1">
    <citation type="submission" date="2021-03" db="EMBL/GenBank/DDBJ databases">
        <title>Genomic Encyclopedia of Type Strains, Phase IV (KMG-IV): sequencing the most valuable type-strain genomes for metagenomic binning, comparative biology and taxonomic classification.</title>
        <authorList>
            <person name="Goeker M."/>
        </authorList>
    </citation>
    <scope>NUCLEOTIDE SEQUENCE [LARGE SCALE GENOMIC DNA]</scope>
    <source>
        <strain evidence="3 4">DSM 23491</strain>
    </source>
</reference>
<evidence type="ECO:0000313" key="4">
    <source>
        <dbReference type="Proteomes" id="UP001519273"/>
    </source>
</evidence>
<dbReference type="Proteomes" id="UP001519273">
    <property type="component" value="Unassembled WGS sequence"/>
</dbReference>
<dbReference type="EC" id="3.1.-.-" evidence="3"/>
<dbReference type="CDD" id="cd21140">
    <property type="entry name" value="Cas6_I-like"/>
    <property type="match status" value="1"/>
</dbReference>
<keyword evidence="1" id="KW-0051">Antiviral defense</keyword>
<dbReference type="NCBIfam" id="TIGR01877">
    <property type="entry name" value="cas_cas6"/>
    <property type="match status" value="1"/>
</dbReference>
<accession>A0ABS4H5K4</accession>
<dbReference type="PANTHER" id="PTHR36984:SF3">
    <property type="entry name" value="CRISPR-ASSOCIATED ENDORIBONUCLEASE CAS6"/>
    <property type="match status" value="1"/>
</dbReference>
<dbReference type="InterPro" id="IPR049435">
    <property type="entry name" value="Cas_Cas6_C"/>
</dbReference>
<dbReference type="EMBL" id="JAGGKP010000005">
    <property type="protein sequence ID" value="MBP1937537.1"/>
    <property type="molecule type" value="Genomic_DNA"/>
</dbReference>
<dbReference type="PANTHER" id="PTHR36984">
    <property type="entry name" value="CRISPR-ASSOCIATED ENDORIBONUCLEASE CAS6 1"/>
    <property type="match status" value="1"/>
</dbReference>
<feature type="domain" description="CRISPR associated protein Cas6 C-terminal" evidence="2">
    <location>
        <begin position="112"/>
        <end position="239"/>
    </location>
</feature>
<dbReference type="Gene3D" id="3.30.70.1900">
    <property type="match status" value="1"/>
</dbReference>